<dbReference type="eggNOG" id="COG1266">
    <property type="taxonomic scope" value="Bacteria"/>
</dbReference>
<dbReference type="GeneID" id="50019133"/>
<dbReference type="InterPro" id="IPR003675">
    <property type="entry name" value="Rce1/LyrA-like_dom"/>
</dbReference>
<feature type="transmembrane region" description="Helical" evidence="1">
    <location>
        <begin position="158"/>
        <end position="175"/>
    </location>
</feature>
<feature type="transmembrane region" description="Helical" evidence="1">
    <location>
        <begin position="103"/>
        <end position="121"/>
    </location>
</feature>
<reference evidence="3 4" key="1">
    <citation type="journal article" date="2003" name="Mol. Microbiol.">
        <title>Genome-based analysis of virulence genes in a non-biofilm-forming Staphylococcus epidermidis strain (ATCC 12228).</title>
        <authorList>
            <person name="Zhang Y.Q."/>
            <person name="Ren S.X."/>
            <person name="Li H.L."/>
            <person name="Wang Y.X."/>
            <person name="Fu G."/>
            <person name="Yang J."/>
            <person name="Qin Z.Q."/>
            <person name="Miao Y.G."/>
            <person name="Wang W.Y."/>
            <person name="Chen R.S."/>
            <person name="Shen Y."/>
            <person name="Chen Z."/>
            <person name="Yuan Z.H."/>
            <person name="Zhao G.P."/>
            <person name="Qu D."/>
            <person name="Danchin A."/>
            <person name="Wen Y.M."/>
        </authorList>
    </citation>
    <scope>NUCLEOTIDE SEQUENCE [LARGE SCALE GENOMIC DNA]</scope>
    <source>
        <strain evidence="4">ATCC 12228 / FDA PCI 1200</strain>
    </source>
</reference>
<dbReference type="OrthoDB" id="2412258at2"/>
<evidence type="ECO:0000256" key="1">
    <source>
        <dbReference type="SAM" id="Phobius"/>
    </source>
</evidence>
<evidence type="ECO:0000313" key="4">
    <source>
        <dbReference type="Proteomes" id="UP000001411"/>
    </source>
</evidence>
<dbReference type="Pfam" id="PF02517">
    <property type="entry name" value="Rce1-like"/>
    <property type="match status" value="1"/>
</dbReference>
<evidence type="ECO:0000259" key="2">
    <source>
        <dbReference type="Pfam" id="PF02517"/>
    </source>
</evidence>
<sequence length="200" mass="23307">MKNVSKALIWFVISFIIFHAILFVMWGEHQEYWYLYTGIMLIAGISYVFYQRDIASKRLLTSIGMGIITSVALIIIQLIFSLISSELSYASLIKELSRTGVYFKWQMLVTLLFVIPCHELYMRTVLQKELIKYNLPKWASILIVAICSSSLFIYLDNWWIVFFIFVAQFILSLSYEYTRRIATTTIGQIVAIILLLIFHG</sequence>
<accession>A0A0H2VFM7</accession>
<dbReference type="KEGG" id="sep:SE_0726"/>
<keyword evidence="1" id="KW-0472">Membrane</keyword>
<feature type="transmembrane region" description="Helical" evidence="1">
    <location>
        <begin position="182"/>
        <end position="199"/>
    </location>
</feature>
<feature type="transmembrane region" description="Helical" evidence="1">
    <location>
        <begin position="62"/>
        <end position="83"/>
    </location>
</feature>
<proteinExistence type="predicted"/>
<dbReference type="PATRIC" id="fig|176280.10.peg.700"/>
<feature type="transmembrane region" description="Helical" evidence="1">
    <location>
        <begin position="32"/>
        <end position="50"/>
    </location>
</feature>
<dbReference type="HOGENOM" id="CLU_122179_0_0_9"/>
<dbReference type="GO" id="GO:0004175">
    <property type="term" value="F:endopeptidase activity"/>
    <property type="evidence" value="ECO:0007669"/>
    <property type="project" value="UniProtKB-ARBA"/>
</dbReference>
<feature type="domain" description="CAAX prenyl protease 2/Lysostaphin resistance protein A-like" evidence="2">
    <location>
        <begin position="104"/>
        <end position="186"/>
    </location>
</feature>
<organism evidence="3 4">
    <name type="scientific">Staphylococcus epidermidis (strain ATCC 12228 / FDA PCI 1200)</name>
    <dbReference type="NCBI Taxonomy" id="176280"/>
    <lineage>
        <taxon>Bacteria</taxon>
        <taxon>Bacillati</taxon>
        <taxon>Bacillota</taxon>
        <taxon>Bacilli</taxon>
        <taxon>Bacillales</taxon>
        <taxon>Staphylococcaceae</taxon>
        <taxon>Staphylococcus</taxon>
    </lineage>
</organism>
<keyword evidence="1" id="KW-1133">Transmembrane helix</keyword>
<dbReference type="GO" id="GO:0080120">
    <property type="term" value="P:CAAX-box protein maturation"/>
    <property type="evidence" value="ECO:0007669"/>
    <property type="project" value="UniProtKB-ARBA"/>
</dbReference>
<name>A0A0H2VFM7_STAES</name>
<feature type="transmembrane region" description="Helical" evidence="1">
    <location>
        <begin position="133"/>
        <end position="152"/>
    </location>
</feature>
<dbReference type="EMBL" id="AE015929">
    <property type="protein sequence ID" value="AAO04323.1"/>
    <property type="molecule type" value="Genomic_DNA"/>
</dbReference>
<evidence type="ECO:0000313" key="3">
    <source>
        <dbReference type="EMBL" id="AAO04323.1"/>
    </source>
</evidence>
<dbReference type="RefSeq" id="WP_001829312.1">
    <property type="nucleotide sequence ID" value="NC_004461.1"/>
</dbReference>
<feature type="transmembrane region" description="Helical" evidence="1">
    <location>
        <begin position="7"/>
        <end position="26"/>
    </location>
</feature>
<dbReference type="AlphaFoldDB" id="A0A0H2VFM7"/>
<dbReference type="Proteomes" id="UP000001411">
    <property type="component" value="Chromosome"/>
</dbReference>
<keyword evidence="1" id="KW-0812">Transmembrane</keyword>
<gene>
    <name evidence="3" type="ordered locus">SE_0726</name>
</gene>
<protein>
    <recommendedName>
        <fullName evidence="2">CAAX prenyl protease 2/Lysostaphin resistance protein A-like domain-containing protein</fullName>
    </recommendedName>
</protein>